<evidence type="ECO:0000259" key="6">
    <source>
        <dbReference type="Pfam" id="PF00291"/>
    </source>
</evidence>
<dbReference type="InterPro" id="IPR027278">
    <property type="entry name" value="ACCD_DCysDesulf"/>
</dbReference>
<dbReference type="AlphaFoldDB" id="A0A103RQY5"/>
<evidence type="ECO:0000256" key="3">
    <source>
        <dbReference type="ARBA" id="ARBA00022898"/>
    </source>
</evidence>
<protein>
    <submittedName>
        <fullName evidence="7">Cytochrome C biogenesis protein CcmE</fullName>
    </submittedName>
</protein>
<name>A0A103RQY5_9BURK</name>
<reference evidence="7 8" key="1">
    <citation type="submission" date="2015-11" db="EMBL/GenBank/DDBJ databases">
        <title>Expanding the genomic diversity of Burkholderia species for the development of highly accurate diagnostics.</title>
        <authorList>
            <person name="Sahl J."/>
            <person name="Keim P."/>
            <person name="Wagner D."/>
        </authorList>
    </citation>
    <scope>NUCLEOTIDE SEQUENCE [LARGE SCALE GENOMIC DNA]</scope>
    <source>
        <strain evidence="7 8">MSMB2036</strain>
    </source>
</reference>
<dbReference type="OrthoDB" id="9801249at2"/>
<evidence type="ECO:0000256" key="1">
    <source>
        <dbReference type="ARBA" id="ARBA00001933"/>
    </source>
</evidence>
<comment type="similarity">
    <text evidence="2">Belongs to the ACC deaminase/D-cysteine desulfhydrase family.</text>
</comment>
<dbReference type="PIRSF" id="PIRSF006278">
    <property type="entry name" value="ACCD_DCysDesulf"/>
    <property type="match status" value="1"/>
</dbReference>
<gene>
    <name evidence="7" type="ORF">WJ33_18925</name>
</gene>
<sequence length="339" mass="35764">MTALKSLPFDLSKFPRSPLLEAVTPIQPLPRLSAHLGGPDIFVKREDLNGIGAGGNKLRKLEFLIGEALAAGADTIITVGARQSNHARLTAASAARVGLKCELVLTRAVPRFDDDYIDNGNILLDTLFDAHLHDLPGSTNALEFAEDRANELRRQGRRVYVCPLGGSSPIGCLGYADCAREIVAQSDASGLMFDRIMLANGSGGMHAGLVAGYVALGLDPALIIGFAVYGSALKSTEITVDKANQTARLIDDGLKVEASAISIDDSQLGPGYGVPTKSMQAAVRLMASTEGILLDPVYSGKAFAGLVDSVRMGKYIAGQKLLFVMSGGLPGLFAYRAEF</sequence>
<evidence type="ECO:0000313" key="7">
    <source>
        <dbReference type="EMBL" id="KVG72204.1"/>
    </source>
</evidence>
<dbReference type="NCBIfam" id="TIGR01275">
    <property type="entry name" value="ACC_deam_rel"/>
    <property type="match status" value="1"/>
</dbReference>
<dbReference type="InterPro" id="IPR005966">
    <property type="entry name" value="D-Cys_desShydrase"/>
</dbReference>
<proteinExistence type="inferred from homology"/>
<dbReference type="PANTHER" id="PTHR43780">
    <property type="entry name" value="1-AMINOCYCLOPROPANE-1-CARBOXYLATE DEAMINASE-RELATED"/>
    <property type="match status" value="1"/>
</dbReference>
<evidence type="ECO:0000256" key="5">
    <source>
        <dbReference type="PIRSR" id="PIRSR006278-2"/>
    </source>
</evidence>
<dbReference type="SUPFAM" id="SSF53686">
    <property type="entry name" value="Tryptophan synthase beta subunit-like PLP-dependent enzymes"/>
    <property type="match status" value="1"/>
</dbReference>
<dbReference type="InterPro" id="IPR036052">
    <property type="entry name" value="TrpB-like_PALP_sf"/>
</dbReference>
<evidence type="ECO:0000313" key="8">
    <source>
        <dbReference type="Proteomes" id="UP000064029"/>
    </source>
</evidence>
<dbReference type="InterPro" id="IPR001926">
    <property type="entry name" value="TrpB-like_PALP"/>
</dbReference>
<dbReference type="Proteomes" id="UP000064029">
    <property type="component" value="Unassembled WGS sequence"/>
</dbReference>
<comment type="cofactor">
    <cofactor evidence="1">
        <name>pyridoxal 5'-phosphate</name>
        <dbReference type="ChEBI" id="CHEBI:597326"/>
    </cofactor>
</comment>
<keyword evidence="3 5" id="KW-0663">Pyridoxal phosphate</keyword>
<dbReference type="GO" id="GO:0019148">
    <property type="term" value="F:D-cysteine desulfhydrase activity"/>
    <property type="evidence" value="ECO:0007669"/>
    <property type="project" value="TreeGrafter"/>
</dbReference>
<feature type="modified residue" description="N6-(pyridoxal phosphate)lysine" evidence="5">
    <location>
        <position position="57"/>
    </location>
</feature>
<evidence type="ECO:0000256" key="4">
    <source>
        <dbReference type="PIRSR" id="PIRSR006278-1"/>
    </source>
</evidence>
<evidence type="ECO:0000256" key="2">
    <source>
        <dbReference type="ARBA" id="ARBA00008639"/>
    </source>
</evidence>
<dbReference type="Pfam" id="PF00291">
    <property type="entry name" value="PALP"/>
    <property type="match status" value="1"/>
</dbReference>
<dbReference type="PANTHER" id="PTHR43780:SF2">
    <property type="entry name" value="1-AMINOCYCLOPROPANE-1-CARBOXYLATE DEAMINASE-RELATED"/>
    <property type="match status" value="1"/>
</dbReference>
<organism evidence="7 8">
    <name type="scientific">Burkholderia ubonensis</name>
    <dbReference type="NCBI Taxonomy" id="101571"/>
    <lineage>
        <taxon>Bacteria</taxon>
        <taxon>Pseudomonadati</taxon>
        <taxon>Pseudomonadota</taxon>
        <taxon>Betaproteobacteria</taxon>
        <taxon>Burkholderiales</taxon>
        <taxon>Burkholderiaceae</taxon>
        <taxon>Burkholderia</taxon>
        <taxon>Burkholderia cepacia complex</taxon>
    </lineage>
</organism>
<feature type="active site" description="Nucleophile" evidence="4">
    <location>
        <position position="84"/>
    </location>
</feature>
<dbReference type="RefSeq" id="WP_059750070.1">
    <property type="nucleotide sequence ID" value="NZ_LOXM01000062.1"/>
</dbReference>
<feature type="domain" description="Tryptophan synthase beta chain-like PALP" evidence="6">
    <location>
        <begin position="20"/>
        <end position="327"/>
    </location>
</feature>
<dbReference type="EMBL" id="LOXM01000062">
    <property type="protein sequence ID" value="KVG72204.1"/>
    <property type="molecule type" value="Genomic_DNA"/>
</dbReference>
<dbReference type="Gene3D" id="3.40.50.1100">
    <property type="match status" value="2"/>
</dbReference>
<comment type="caution">
    <text evidence="7">The sequence shown here is derived from an EMBL/GenBank/DDBJ whole genome shotgun (WGS) entry which is preliminary data.</text>
</comment>
<accession>A0A103RQY5</accession>